<protein>
    <submittedName>
        <fullName evidence="1">Uncharacterized protein</fullName>
    </submittedName>
</protein>
<organism evidence="1 2">
    <name type="scientific">Winogradskyella arenosi</name>
    <dbReference type="NCBI Taxonomy" id="533325"/>
    <lineage>
        <taxon>Bacteria</taxon>
        <taxon>Pseudomonadati</taxon>
        <taxon>Bacteroidota</taxon>
        <taxon>Flavobacteriia</taxon>
        <taxon>Flavobacteriales</taxon>
        <taxon>Flavobacteriaceae</taxon>
        <taxon>Winogradskyella</taxon>
    </lineage>
</organism>
<sequence>MNEFKTIKTEYLRASITIETVLVSNKNLSDIFFIYNYEGTSFRVFKTHLELVNFFLNKHKSMYHFDTVEEVDDFLSEFKLVA</sequence>
<dbReference type="EMBL" id="QPJO01000001">
    <property type="protein sequence ID" value="RCW93261.1"/>
    <property type="molecule type" value="Genomic_DNA"/>
</dbReference>
<name>A0A368ZHN5_9FLAO</name>
<dbReference type="AlphaFoldDB" id="A0A368ZHN5"/>
<proteinExistence type="predicted"/>
<dbReference type="OrthoDB" id="828135at2"/>
<accession>A0A368ZHN5</accession>
<dbReference type="RefSeq" id="WP_114307804.1">
    <property type="nucleotide sequence ID" value="NZ_QPJO01000001.1"/>
</dbReference>
<comment type="caution">
    <text evidence="1">The sequence shown here is derived from an EMBL/GenBank/DDBJ whole genome shotgun (WGS) entry which is preliminary data.</text>
</comment>
<reference evidence="1 2" key="1">
    <citation type="submission" date="2018-07" db="EMBL/GenBank/DDBJ databases">
        <title>Genomic Encyclopedia of Type Strains, Phase III (KMG-III): the genomes of soil and plant-associated and newly described type strains.</title>
        <authorList>
            <person name="Whitman W."/>
        </authorList>
    </citation>
    <scope>NUCLEOTIDE SEQUENCE [LARGE SCALE GENOMIC DNA]</scope>
    <source>
        <strain evidence="1 2">CECT 7958</strain>
    </source>
</reference>
<keyword evidence="2" id="KW-1185">Reference proteome</keyword>
<evidence type="ECO:0000313" key="1">
    <source>
        <dbReference type="EMBL" id="RCW93261.1"/>
    </source>
</evidence>
<gene>
    <name evidence="1" type="ORF">DFQ08_10152</name>
</gene>
<dbReference type="Proteomes" id="UP000253436">
    <property type="component" value="Unassembled WGS sequence"/>
</dbReference>
<evidence type="ECO:0000313" key="2">
    <source>
        <dbReference type="Proteomes" id="UP000253436"/>
    </source>
</evidence>